<organism evidence="2 3">
    <name type="scientific">Hydnum rufescens UP504</name>
    <dbReference type="NCBI Taxonomy" id="1448309"/>
    <lineage>
        <taxon>Eukaryota</taxon>
        <taxon>Fungi</taxon>
        <taxon>Dikarya</taxon>
        <taxon>Basidiomycota</taxon>
        <taxon>Agaricomycotina</taxon>
        <taxon>Agaricomycetes</taxon>
        <taxon>Cantharellales</taxon>
        <taxon>Hydnaceae</taxon>
        <taxon>Hydnum</taxon>
    </lineage>
</organism>
<evidence type="ECO:0000313" key="2">
    <source>
        <dbReference type="EMBL" id="KAF9516955.1"/>
    </source>
</evidence>
<protein>
    <submittedName>
        <fullName evidence="2">Uncharacterized protein</fullName>
    </submittedName>
</protein>
<evidence type="ECO:0000256" key="1">
    <source>
        <dbReference type="SAM" id="MobiDB-lite"/>
    </source>
</evidence>
<feature type="compositionally biased region" description="Low complexity" evidence="1">
    <location>
        <begin position="259"/>
        <end position="271"/>
    </location>
</feature>
<keyword evidence="3" id="KW-1185">Reference proteome</keyword>
<dbReference type="EMBL" id="MU128935">
    <property type="protein sequence ID" value="KAF9516955.1"/>
    <property type="molecule type" value="Genomic_DNA"/>
</dbReference>
<feature type="compositionally biased region" description="Polar residues" evidence="1">
    <location>
        <begin position="132"/>
        <end position="143"/>
    </location>
</feature>
<comment type="caution">
    <text evidence="2">The sequence shown here is derived from an EMBL/GenBank/DDBJ whole genome shotgun (WGS) entry which is preliminary data.</text>
</comment>
<feature type="non-terminal residue" evidence="2">
    <location>
        <position position="1"/>
    </location>
</feature>
<feature type="compositionally biased region" description="Low complexity" evidence="1">
    <location>
        <begin position="231"/>
        <end position="243"/>
    </location>
</feature>
<dbReference type="OrthoDB" id="2160599at2759"/>
<sequence>SNKFLHFLVPPFLPDFHVIPPGDHMRKTYSFIYVILQDLLKFLPREFANQNNAQSSHIRLYSSGAALAVPINRQLVARRPRQPTSNTVGTQDLLGRLRVSQCYEVHVLPFVRPAGDAPPEPNKGKGKEVVPSPTQSARPSSSRIPHGLKGFLNDLPGKTSTKKGPSIVELMMVPPKQRADIASFDARTLEHFRLPEGQLLYRNPSALDPDHEVKKKRKKKRPEGGTVESQLPGGALSGPSASSPVPPTIPTISDATRLGNSPHGNGPGSNPRVRRDWDQEHPGNTLLSAARPPKKRKLVCRTAVTTANTARNRLTYSLWTRVLRVLPSVPPELVSALLAEGNGTGRRRCGILGRAPGEYLLALNVLAGGSSGAR</sequence>
<accession>A0A9P6E0E6</accession>
<proteinExistence type="predicted"/>
<name>A0A9P6E0E6_9AGAM</name>
<feature type="region of interest" description="Disordered" evidence="1">
    <location>
        <begin position="200"/>
        <end position="294"/>
    </location>
</feature>
<reference evidence="2" key="1">
    <citation type="journal article" date="2020" name="Nat. Commun.">
        <title>Large-scale genome sequencing of mycorrhizal fungi provides insights into the early evolution of symbiotic traits.</title>
        <authorList>
            <person name="Miyauchi S."/>
            <person name="Kiss E."/>
            <person name="Kuo A."/>
            <person name="Drula E."/>
            <person name="Kohler A."/>
            <person name="Sanchez-Garcia M."/>
            <person name="Morin E."/>
            <person name="Andreopoulos B."/>
            <person name="Barry K.W."/>
            <person name="Bonito G."/>
            <person name="Buee M."/>
            <person name="Carver A."/>
            <person name="Chen C."/>
            <person name="Cichocki N."/>
            <person name="Clum A."/>
            <person name="Culley D."/>
            <person name="Crous P.W."/>
            <person name="Fauchery L."/>
            <person name="Girlanda M."/>
            <person name="Hayes R.D."/>
            <person name="Keri Z."/>
            <person name="LaButti K."/>
            <person name="Lipzen A."/>
            <person name="Lombard V."/>
            <person name="Magnuson J."/>
            <person name="Maillard F."/>
            <person name="Murat C."/>
            <person name="Nolan M."/>
            <person name="Ohm R.A."/>
            <person name="Pangilinan J."/>
            <person name="Pereira M.F."/>
            <person name="Perotto S."/>
            <person name="Peter M."/>
            <person name="Pfister S."/>
            <person name="Riley R."/>
            <person name="Sitrit Y."/>
            <person name="Stielow J.B."/>
            <person name="Szollosi G."/>
            <person name="Zifcakova L."/>
            <person name="Stursova M."/>
            <person name="Spatafora J.W."/>
            <person name="Tedersoo L."/>
            <person name="Vaario L.M."/>
            <person name="Yamada A."/>
            <person name="Yan M."/>
            <person name="Wang P."/>
            <person name="Xu J."/>
            <person name="Bruns T."/>
            <person name="Baldrian P."/>
            <person name="Vilgalys R."/>
            <person name="Dunand C."/>
            <person name="Henrissat B."/>
            <person name="Grigoriev I.V."/>
            <person name="Hibbett D."/>
            <person name="Nagy L.G."/>
            <person name="Martin F.M."/>
        </authorList>
    </citation>
    <scope>NUCLEOTIDE SEQUENCE</scope>
    <source>
        <strain evidence="2">UP504</strain>
    </source>
</reference>
<evidence type="ECO:0000313" key="3">
    <source>
        <dbReference type="Proteomes" id="UP000886523"/>
    </source>
</evidence>
<dbReference type="AlphaFoldDB" id="A0A9P6E0E6"/>
<feature type="region of interest" description="Disordered" evidence="1">
    <location>
        <begin position="113"/>
        <end position="163"/>
    </location>
</feature>
<gene>
    <name evidence="2" type="ORF">BS47DRAFT_1340263</name>
</gene>
<dbReference type="Proteomes" id="UP000886523">
    <property type="component" value="Unassembled WGS sequence"/>
</dbReference>